<keyword evidence="3" id="KW-0808">Transferase</keyword>
<dbReference type="EMBL" id="NHSD01000076">
    <property type="protein sequence ID" value="MBK5925993.1"/>
    <property type="molecule type" value="Genomic_DNA"/>
</dbReference>
<feature type="non-terminal residue" evidence="4">
    <location>
        <position position="1"/>
    </location>
</feature>
<accession>A0A934WHY2</accession>
<sequence length="133" mass="14628">AGWLEGGLVASYEKFVMDADQLGALHHLARGVDMSEAGQAMDALREVGPGGHFLGCTHTQAHFQEAFWRSRVFDYKPFETWDEDGARDTQALAAARVARMLGDYEAPPLDPATREALEAFATRRKAEMPDAFG</sequence>
<evidence type="ECO:0000313" key="4">
    <source>
        <dbReference type="EMBL" id="MBK5925993.1"/>
    </source>
</evidence>
<reference evidence="4" key="2">
    <citation type="journal article" date="2020" name="Microorganisms">
        <title>Osmotic Adaptation and Compatible Solute Biosynthesis of Phototrophic Bacteria as Revealed from Genome Analyses.</title>
        <authorList>
            <person name="Imhoff J.F."/>
            <person name="Rahn T."/>
            <person name="Kunzel S."/>
            <person name="Keller A."/>
            <person name="Neulinger S.C."/>
        </authorList>
    </citation>
    <scope>NUCLEOTIDE SEQUENCE</scope>
    <source>
        <strain evidence="4">LMG 28126</strain>
    </source>
</reference>
<dbReference type="InterPro" id="IPR038601">
    <property type="entry name" value="MttB-like_sf"/>
</dbReference>
<dbReference type="AlphaFoldDB" id="A0A934WHY2"/>
<keyword evidence="2 4" id="KW-0489">Methyltransferase</keyword>
<name>A0A934WHY2_9RHOB</name>
<organism evidence="4 5">
    <name type="scientific">Rhodobaculum claviforme</name>
    <dbReference type="NCBI Taxonomy" id="1549854"/>
    <lineage>
        <taxon>Bacteria</taxon>
        <taxon>Pseudomonadati</taxon>
        <taxon>Pseudomonadota</taxon>
        <taxon>Alphaproteobacteria</taxon>
        <taxon>Rhodobacterales</taxon>
        <taxon>Paracoccaceae</taxon>
        <taxon>Rhodobaculum</taxon>
    </lineage>
</organism>
<comment type="caution">
    <text evidence="4">The sequence shown here is derived from an EMBL/GenBank/DDBJ whole genome shotgun (WGS) entry which is preliminary data.</text>
</comment>
<dbReference type="Pfam" id="PF06253">
    <property type="entry name" value="MTTB"/>
    <property type="match status" value="1"/>
</dbReference>
<keyword evidence="5" id="KW-1185">Reference proteome</keyword>
<dbReference type="RefSeq" id="WP_201155518.1">
    <property type="nucleotide sequence ID" value="NZ_NHSD01000076.1"/>
</dbReference>
<comment type="similarity">
    <text evidence="1">Belongs to the trimethylamine methyltransferase family.</text>
</comment>
<evidence type="ECO:0000256" key="1">
    <source>
        <dbReference type="ARBA" id="ARBA00007137"/>
    </source>
</evidence>
<dbReference type="Proteomes" id="UP000706333">
    <property type="component" value="Unassembled WGS sequence"/>
</dbReference>
<dbReference type="Gene3D" id="3.20.20.480">
    <property type="entry name" value="Trimethylamine methyltransferase-like"/>
    <property type="match status" value="1"/>
</dbReference>
<protein>
    <submittedName>
        <fullName evidence="4">Trimethylamine methyltransferase</fullName>
    </submittedName>
</protein>
<gene>
    <name evidence="4" type="ORF">CCR87_01260</name>
</gene>
<dbReference type="GO" id="GO:0008168">
    <property type="term" value="F:methyltransferase activity"/>
    <property type="evidence" value="ECO:0007669"/>
    <property type="project" value="UniProtKB-KW"/>
</dbReference>
<reference evidence="4" key="1">
    <citation type="submission" date="2017-05" db="EMBL/GenBank/DDBJ databases">
        <authorList>
            <person name="Imhoff J.F."/>
            <person name="Rahn T."/>
            <person name="Kuenzel S."/>
            <person name="Neulinger S.C."/>
        </authorList>
    </citation>
    <scope>NUCLEOTIDE SEQUENCE</scope>
    <source>
        <strain evidence="4">LMG 28126</strain>
    </source>
</reference>
<dbReference type="InterPro" id="IPR010426">
    <property type="entry name" value="MTTB_MeTrfase"/>
</dbReference>
<dbReference type="GO" id="GO:0015948">
    <property type="term" value="P:methanogenesis"/>
    <property type="evidence" value="ECO:0007669"/>
    <property type="project" value="InterPro"/>
</dbReference>
<dbReference type="GO" id="GO:0032259">
    <property type="term" value="P:methylation"/>
    <property type="evidence" value="ECO:0007669"/>
    <property type="project" value="UniProtKB-KW"/>
</dbReference>
<evidence type="ECO:0000256" key="3">
    <source>
        <dbReference type="ARBA" id="ARBA00022679"/>
    </source>
</evidence>
<evidence type="ECO:0000313" key="5">
    <source>
        <dbReference type="Proteomes" id="UP000706333"/>
    </source>
</evidence>
<proteinExistence type="inferred from homology"/>
<evidence type="ECO:0000256" key="2">
    <source>
        <dbReference type="ARBA" id="ARBA00022603"/>
    </source>
</evidence>